<evidence type="ECO:0000256" key="1">
    <source>
        <dbReference type="SAM" id="MobiDB-lite"/>
    </source>
</evidence>
<dbReference type="SUPFAM" id="SSF57701">
    <property type="entry name" value="Zn2/Cys6 DNA-binding domain"/>
    <property type="match status" value="1"/>
</dbReference>
<accession>I2H6J6</accession>
<proteinExistence type="predicted"/>
<dbReference type="HOGENOM" id="CLU_010594_0_0_1"/>
<feature type="region of interest" description="Disordered" evidence="1">
    <location>
        <begin position="1"/>
        <end position="28"/>
    </location>
</feature>
<dbReference type="CDD" id="cd00067">
    <property type="entry name" value="GAL4"/>
    <property type="match status" value="1"/>
</dbReference>
<dbReference type="Gene3D" id="4.10.240.10">
    <property type="entry name" value="Zn(2)-C6 fungal-type DNA-binding domain"/>
    <property type="match status" value="1"/>
</dbReference>
<dbReference type="RefSeq" id="XP_004181517.1">
    <property type="nucleotide sequence ID" value="XM_004181469.1"/>
</dbReference>
<keyword evidence="4" id="KW-1185">Reference proteome</keyword>
<dbReference type="PANTHER" id="PTHR31405">
    <property type="entry name" value="TRANSCRIPTION FACTOR PDR8-RELATED"/>
    <property type="match status" value="1"/>
</dbReference>
<evidence type="ECO:0000259" key="2">
    <source>
        <dbReference type="PROSITE" id="PS50048"/>
    </source>
</evidence>
<dbReference type="InParanoid" id="I2H6J6"/>
<feature type="compositionally biased region" description="Low complexity" evidence="1">
    <location>
        <begin position="1"/>
        <end position="18"/>
    </location>
</feature>
<dbReference type="InterPro" id="IPR001138">
    <property type="entry name" value="Zn2Cys6_DnaBD"/>
</dbReference>
<name>I2H6J6_HENB6</name>
<dbReference type="InterPro" id="IPR036864">
    <property type="entry name" value="Zn2-C6_fun-type_DNA-bd_sf"/>
</dbReference>
<feature type="domain" description="Zn(2)-C6 fungal-type" evidence="2">
    <location>
        <begin position="34"/>
        <end position="65"/>
    </location>
</feature>
<protein>
    <recommendedName>
        <fullName evidence="2">Zn(2)-C6 fungal-type domain-containing protein</fullName>
    </recommendedName>
</protein>
<evidence type="ECO:0000313" key="3">
    <source>
        <dbReference type="EMBL" id="CCH61998.1"/>
    </source>
</evidence>
<reference evidence="3 4" key="1">
    <citation type="journal article" date="2011" name="Proc. Natl. Acad. Sci. U.S.A.">
        <title>Evolutionary erosion of yeast sex chromosomes by mating-type switching accidents.</title>
        <authorList>
            <person name="Gordon J.L."/>
            <person name="Armisen D."/>
            <person name="Proux-Wera E."/>
            <person name="Oheigeartaigh S.S."/>
            <person name="Byrne K.P."/>
            <person name="Wolfe K.H."/>
        </authorList>
    </citation>
    <scope>NUCLEOTIDE SEQUENCE [LARGE SCALE GENOMIC DNA]</scope>
    <source>
        <strain evidence="4">ATCC 34711 / CBS 6284 / DSM 70876 / NBRC 10599 / NRRL Y-10934 / UCD 77-7</strain>
    </source>
</reference>
<dbReference type="SMART" id="SM00066">
    <property type="entry name" value="GAL4"/>
    <property type="match status" value="1"/>
</dbReference>
<dbReference type="STRING" id="1071380.I2H6J6"/>
<dbReference type="OrthoDB" id="4356994at2759"/>
<dbReference type="InterPro" id="IPR052693">
    <property type="entry name" value="Yeast_MDR_Regulatory"/>
</dbReference>
<dbReference type="Pfam" id="PF00172">
    <property type="entry name" value="Zn_clus"/>
    <property type="match status" value="1"/>
</dbReference>
<dbReference type="AlphaFoldDB" id="I2H6J6"/>
<dbReference type="EMBL" id="HE806322">
    <property type="protein sequence ID" value="CCH61998.1"/>
    <property type="molecule type" value="Genomic_DNA"/>
</dbReference>
<dbReference type="FunCoup" id="I2H6J6">
    <property type="interactions" value="1498"/>
</dbReference>
<sequence length="918" mass="105842">MLPSIESSKISKNSPESSAVNKPPRKKRRSTIKSCSFCRRRKLKCDKSKPLCSTCRARNFTECIYSDAINNPENDLDRPMSSDVVNGEHPELSINPSVHSLKYQNFQLMPLQQASKLRFVNTQSTGSQYRLCERDTEMLESFSGRVNPLRKIYFAQLKENGRSICFGPTSMKCFSHMGGQFLFIGQPNMWNIVKRARKKWKAQHDFSMLRELESMEDTYTHDSTSLIDEVCKSLPSYDNIIKDIETFFQDSQLYIYNNTLDKNKVFSDFYTYFSPSSDLDEFGHRSVSSIRCDIKKNHFKIGVIIMIIALTRFYSTIPPAIEKFLIMLSGFSMAKIFYVERAQFLFLRIIYRSIYISNDGDNSTLVDLTTSLCSTCTTLGFNHDIELIFENKENVVGRLETLKNLWYWSLLFDLEVSYGIGKPMFISPDYFYEFSGELDDNSPTFMGLMKRFLKITRPMLRRILSSTKVADFSQDEELLLTFIEKEFPQMKFYLDKKDIGRTDFNNTRFLASAISMLVGNYCMRFAYLNEHTQQVNVGIMKSTLLALSLSTNLMIRTYLMDLNMYPHMMSKDFIEPTPYMSLAVSMIESLLARSMCSFMVMIFYRLTDTGNPPLFLSRDESKLKISLDSLRSNSEDFSLVSAFEKFCEIFDRWALPDDPNMQLLMRRSYFYVISTTLERLVRKIFKKLVNHRKDFEKLWISQNYKTLQATFGNNFLNCSNLNNSHTKSSKGSNTYNNSFNKSSHLTRTNVNNKISDSDEQATCISTSLPSQESQNTTLAYHLTNDISSSASIPTVLHSTYNASPSVKDHLAPTPNTNSFESKVATSSMAPVNDMNMHASSNINKTSNSTNRPIDSNHPPVSVWNFKRNNFQDKEKGYEELFNDFWITYNQGFENVFNDTETASIVDELSLFDDLSLFN</sequence>
<dbReference type="Proteomes" id="UP000002866">
    <property type="component" value="Chromosome 7"/>
</dbReference>
<organism evidence="3 4">
    <name type="scientific">Henningerozyma blattae (strain ATCC 34711 / CBS 6284 / DSM 70876 / NBRC 10599 / NRRL Y-10934 / UCD 77-7)</name>
    <name type="common">Yeast</name>
    <name type="synonym">Tetrapisispora blattae</name>
    <dbReference type="NCBI Taxonomy" id="1071380"/>
    <lineage>
        <taxon>Eukaryota</taxon>
        <taxon>Fungi</taxon>
        <taxon>Dikarya</taxon>
        <taxon>Ascomycota</taxon>
        <taxon>Saccharomycotina</taxon>
        <taxon>Saccharomycetes</taxon>
        <taxon>Saccharomycetales</taxon>
        <taxon>Saccharomycetaceae</taxon>
        <taxon>Henningerozyma</taxon>
    </lineage>
</organism>
<dbReference type="KEGG" id="tbl:TBLA_0G00490"/>
<dbReference type="GO" id="GO:0008270">
    <property type="term" value="F:zinc ion binding"/>
    <property type="evidence" value="ECO:0007669"/>
    <property type="project" value="InterPro"/>
</dbReference>
<dbReference type="GO" id="GO:0000981">
    <property type="term" value="F:DNA-binding transcription factor activity, RNA polymerase II-specific"/>
    <property type="evidence" value="ECO:0007669"/>
    <property type="project" value="InterPro"/>
</dbReference>
<gene>
    <name evidence="3" type="primary">TBLA0G00490</name>
    <name evidence="3" type="ORF">TBLA_0G00490</name>
</gene>
<dbReference type="PANTHER" id="PTHR31405:SF8">
    <property type="entry name" value="TRANSCRIPTION FACTOR PDR8-RELATED"/>
    <property type="match status" value="1"/>
</dbReference>
<evidence type="ECO:0000313" key="4">
    <source>
        <dbReference type="Proteomes" id="UP000002866"/>
    </source>
</evidence>
<dbReference type="PROSITE" id="PS00463">
    <property type="entry name" value="ZN2_CY6_FUNGAL_1"/>
    <property type="match status" value="1"/>
</dbReference>
<dbReference type="PROSITE" id="PS50048">
    <property type="entry name" value="ZN2_CY6_FUNGAL_2"/>
    <property type="match status" value="1"/>
</dbReference>
<dbReference type="GeneID" id="14497130"/>
<dbReference type="eggNOG" id="ENOG502SJDI">
    <property type="taxonomic scope" value="Eukaryota"/>
</dbReference>